<dbReference type="Pfam" id="PF00106">
    <property type="entry name" value="adh_short"/>
    <property type="match status" value="1"/>
</dbReference>
<evidence type="ECO:0000313" key="1">
    <source>
        <dbReference type="EMBL" id="ROW04792.1"/>
    </source>
</evidence>
<organism evidence="1 2">
    <name type="scientific">Cytospora schulzeri</name>
    <dbReference type="NCBI Taxonomy" id="448051"/>
    <lineage>
        <taxon>Eukaryota</taxon>
        <taxon>Fungi</taxon>
        <taxon>Dikarya</taxon>
        <taxon>Ascomycota</taxon>
        <taxon>Pezizomycotina</taxon>
        <taxon>Sordariomycetes</taxon>
        <taxon>Sordariomycetidae</taxon>
        <taxon>Diaporthales</taxon>
        <taxon>Cytosporaceae</taxon>
        <taxon>Cytospora</taxon>
    </lineage>
</organism>
<dbReference type="InterPro" id="IPR002347">
    <property type="entry name" value="SDR_fam"/>
</dbReference>
<comment type="caution">
    <text evidence="1">The sequence shown here is derived from an EMBL/GenBank/DDBJ whole genome shotgun (WGS) entry which is preliminary data.</text>
</comment>
<name>A0A423WN63_9PEZI</name>
<evidence type="ECO:0000313" key="2">
    <source>
        <dbReference type="Proteomes" id="UP000283895"/>
    </source>
</evidence>
<sequence length="139" mass="14905">MTCTRFGPGPRQYTPRPQKFARYNTILNSNPTSVAVLTHAFAPVLRPATSPEVINASSGLGSMRNALTCNMGSVPAYGASKVGMNGLSMHLQVEESDCVASGVRAEEPKIKRFVVAPGLLRTFFTGYSDKGREPNEAAK</sequence>
<gene>
    <name evidence="1" type="ORF">VMCG_04918</name>
</gene>
<keyword evidence="2" id="KW-1185">Reference proteome</keyword>
<dbReference type="Gene3D" id="3.40.50.720">
    <property type="entry name" value="NAD(P)-binding Rossmann-like Domain"/>
    <property type="match status" value="1"/>
</dbReference>
<dbReference type="SUPFAM" id="SSF51735">
    <property type="entry name" value="NAD(P)-binding Rossmann-fold domains"/>
    <property type="match status" value="1"/>
</dbReference>
<dbReference type="OrthoDB" id="1933717at2759"/>
<reference evidence="1 2" key="1">
    <citation type="submission" date="2015-09" db="EMBL/GenBank/DDBJ databases">
        <title>Host preference determinants of Valsa canker pathogens revealed by comparative genomics.</title>
        <authorList>
            <person name="Yin Z."/>
            <person name="Huang L."/>
        </authorList>
    </citation>
    <scope>NUCLEOTIDE SEQUENCE [LARGE SCALE GENOMIC DNA]</scope>
    <source>
        <strain evidence="1 2">03-1</strain>
    </source>
</reference>
<dbReference type="AlphaFoldDB" id="A0A423WN63"/>
<dbReference type="InterPro" id="IPR036291">
    <property type="entry name" value="NAD(P)-bd_dom_sf"/>
</dbReference>
<dbReference type="EMBL" id="LKEA01000013">
    <property type="protein sequence ID" value="ROW04792.1"/>
    <property type="molecule type" value="Genomic_DNA"/>
</dbReference>
<dbReference type="STRING" id="356882.A0A423WN63"/>
<accession>A0A423WN63</accession>
<proteinExistence type="predicted"/>
<protein>
    <submittedName>
        <fullName evidence="1">Uncharacterized protein</fullName>
    </submittedName>
</protein>
<dbReference type="Proteomes" id="UP000283895">
    <property type="component" value="Unassembled WGS sequence"/>
</dbReference>